<proteinExistence type="predicted"/>
<reference evidence="2 3" key="1">
    <citation type="submission" date="2011-11" db="EMBL/GenBank/DDBJ databases">
        <title>The Genome Sequence of Fusarium oxysporum PHW815.</title>
        <authorList>
            <consortium name="The Broad Institute Genome Sequencing Platform"/>
            <person name="Ma L.-J."/>
            <person name="Gale L.R."/>
            <person name="Schwartz D.C."/>
            <person name="Zhou S."/>
            <person name="Corby-Kistler H."/>
            <person name="Young S.K."/>
            <person name="Zeng Q."/>
            <person name="Gargeya S."/>
            <person name="Fitzgerald M."/>
            <person name="Haas B."/>
            <person name="Abouelleil A."/>
            <person name="Alvarado L."/>
            <person name="Arachchi H.M."/>
            <person name="Berlin A."/>
            <person name="Brown A."/>
            <person name="Chapman S.B."/>
            <person name="Chen Z."/>
            <person name="Dunbar C."/>
            <person name="Freedman E."/>
            <person name="Gearin G."/>
            <person name="Goldberg J."/>
            <person name="Griggs A."/>
            <person name="Gujja S."/>
            <person name="Heiman D."/>
            <person name="Howarth C."/>
            <person name="Larson L."/>
            <person name="Lui A."/>
            <person name="MacDonald P.J.P."/>
            <person name="Montmayeur A."/>
            <person name="Murphy C."/>
            <person name="Neiman D."/>
            <person name="Pearson M."/>
            <person name="Priest M."/>
            <person name="Roberts A."/>
            <person name="Saif S."/>
            <person name="Shea T."/>
            <person name="Shenoy N."/>
            <person name="Sisk P."/>
            <person name="Stolte C."/>
            <person name="Sykes S."/>
            <person name="Wortman J."/>
            <person name="Nusbaum C."/>
            <person name="Birren B."/>
        </authorList>
    </citation>
    <scope>NUCLEOTIDE SEQUENCE [LARGE SCALE GENOMIC DNA]</scope>
    <source>
        <strain evidence="2 3">54005</strain>
    </source>
</reference>
<protein>
    <submittedName>
        <fullName evidence="2">Uncharacterized protein</fullName>
    </submittedName>
</protein>
<evidence type="ECO:0000313" key="2">
    <source>
        <dbReference type="EMBL" id="EXK77429.1"/>
    </source>
</evidence>
<feature type="compositionally biased region" description="Basic and acidic residues" evidence="1">
    <location>
        <begin position="21"/>
        <end position="30"/>
    </location>
</feature>
<dbReference type="HOGENOM" id="CLU_3260616_0_0_1"/>
<gene>
    <name evidence="2" type="ORF">FOQG_17859</name>
</gene>
<dbReference type="EMBL" id="JH658609">
    <property type="protein sequence ID" value="EXK77429.1"/>
    <property type="molecule type" value="Genomic_DNA"/>
</dbReference>
<organism evidence="2 3">
    <name type="scientific">Fusarium oxysporum f. sp. raphani 54005</name>
    <dbReference type="NCBI Taxonomy" id="1089458"/>
    <lineage>
        <taxon>Eukaryota</taxon>
        <taxon>Fungi</taxon>
        <taxon>Dikarya</taxon>
        <taxon>Ascomycota</taxon>
        <taxon>Pezizomycotina</taxon>
        <taxon>Sordariomycetes</taxon>
        <taxon>Hypocreomycetidae</taxon>
        <taxon>Hypocreales</taxon>
        <taxon>Nectriaceae</taxon>
        <taxon>Fusarium</taxon>
        <taxon>Fusarium oxysporum species complex</taxon>
    </lineage>
</organism>
<sequence>MIDISSGLAIPLSLEPLGTRFQEKAQKENRPYVTASGGTKIA</sequence>
<evidence type="ECO:0000256" key="1">
    <source>
        <dbReference type="SAM" id="MobiDB-lite"/>
    </source>
</evidence>
<keyword evidence="3" id="KW-1185">Reference proteome</keyword>
<dbReference type="AlphaFoldDB" id="X0BG12"/>
<feature type="region of interest" description="Disordered" evidence="1">
    <location>
        <begin position="21"/>
        <end position="42"/>
    </location>
</feature>
<name>X0BG12_FUSOX</name>
<accession>X0BG12</accession>
<dbReference type="Proteomes" id="UP000030663">
    <property type="component" value="Unassembled WGS sequence"/>
</dbReference>
<evidence type="ECO:0000313" key="3">
    <source>
        <dbReference type="Proteomes" id="UP000030663"/>
    </source>
</evidence>